<comment type="caution">
    <text evidence="1">The sequence shown here is derived from an EMBL/GenBank/DDBJ whole genome shotgun (WGS) entry which is preliminary data.</text>
</comment>
<protein>
    <submittedName>
        <fullName evidence="1">Uncharacterized protein</fullName>
    </submittedName>
</protein>
<dbReference type="Proteomes" id="UP000886523">
    <property type="component" value="Unassembled WGS sequence"/>
</dbReference>
<reference evidence="1" key="1">
    <citation type="journal article" date="2020" name="Nat. Commun.">
        <title>Large-scale genome sequencing of mycorrhizal fungi provides insights into the early evolution of symbiotic traits.</title>
        <authorList>
            <person name="Miyauchi S."/>
            <person name="Kiss E."/>
            <person name="Kuo A."/>
            <person name="Drula E."/>
            <person name="Kohler A."/>
            <person name="Sanchez-Garcia M."/>
            <person name="Morin E."/>
            <person name="Andreopoulos B."/>
            <person name="Barry K.W."/>
            <person name="Bonito G."/>
            <person name="Buee M."/>
            <person name="Carver A."/>
            <person name="Chen C."/>
            <person name="Cichocki N."/>
            <person name="Clum A."/>
            <person name="Culley D."/>
            <person name="Crous P.W."/>
            <person name="Fauchery L."/>
            <person name="Girlanda M."/>
            <person name="Hayes R.D."/>
            <person name="Keri Z."/>
            <person name="LaButti K."/>
            <person name="Lipzen A."/>
            <person name="Lombard V."/>
            <person name="Magnuson J."/>
            <person name="Maillard F."/>
            <person name="Murat C."/>
            <person name="Nolan M."/>
            <person name="Ohm R.A."/>
            <person name="Pangilinan J."/>
            <person name="Pereira M.F."/>
            <person name="Perotto S."/>
            <person name="Peter M."/>
            <person name="Pfister S."/>
            <person name="Riley R."/>
            <person name="Sitrit Y."/>
            <person name="Stielow J.B."/>
            <person name="Szollosi G."/>
            <person name="Zifcakova L."/>
            <person name="Stursova M."/>
            <person name="Spatafora J.W."/>
            <person name="Tedersoo L."/>
            <person name="Vaario L.M."/>
            <person name="Yamada A."/>
            <person name="Yan M."/>
            <person name="Wang P."/>
            <person name="Xu J."/>
            <person name="Bruns T."/>
            <person name="Baldrian P."/>
            <person name="Vilgalys R."/>
            <person name="Dunand C."/>
            <person name="Henrissat B."/>
            <person name="Grigoriev I.V."/>
            <person name="Hibbett D."/>
            <person name="Nagy L.G."/>
            <person name="Martin F.M."/>
        </authorList>
    </citation>
    <scope>NUCLEOTIDE SEQUENCE</scope>
    <source>
        <strain evidence="1">UP504</strain>
    </source>
</reference>
<dbReference type="EMBL" id="MU128911">
    <property type="protein sequence ID" value="KAF9520674.1"/>
    <property type="molecule type" value="Genomic_DNA"/>
</dbReference>
<organism evidence="1 2">
    <name type="scientific">Hydnum rufescens UP504</name>
    <dbReference type="NCBI Taxonomy" id="1448309"/>
    <lineage>
        <taxon>Eukaryota</taxon>
        <taxon>Fungi</taxon>
        <taxon>Dikarya</taxon>
        <taxon>Basidiomycota</taxon>
        <taxon>Agaricomycotina</taxon>
        <taxon>Agaricomycetes</taxon>
        <taxon>Cantharellales</taxon>
        <taxon>Hydnaceae</taxon>
        <taxon>Hydnum</taxon>
    </lineage>
</organism>
<sequence length="115" mass="13176">MTKLSLTGFPKKLNSWFNNIWSLSGHLFSVAENHYMQTQQDLDCLSKDTFSVYEWAIFYVWHEFLQAGKKFIQEAGSAEVVGNFPNNGEDDDEDVLDDVGMGLIQKVTIVMMEIM</sequence>
<accession>A0A9P6E259</accession>
<evidence type="ECO:0000313" key="1">
    <source>
        <dbReference type="EMBL" id="KAF9520674.1"/>
    </source>
</evidence>
<name>A0A9P6E259_9AGAM</name>
<evidence type="ECO:0000313" key="2">
    <source>
        <dbReference type="Proteomes" id="UP000886523"/>
    </source>
</evidence>
<dbReference type="AlphaFoldDB" id="A0A9P6E259"/>
<proteinExistence type="predicted"/>
<gene>
    <name evidence="1" type="ORF">BS47DRAFT_1357467</name>
</gene>
<keyword evidence="2" id="KW-1185">Reference proteome</keyword>